<dbReference type="AlphaFoldDB" id="A0ABD3CFQ0"/>
<proteinExistence type="predicted"/>
<keyword evidence="1" id="KW-0809">Transit peptide</keyword>
<dbReference type="InterPro" id="IPR054059">
    <property type="entry name" value="MORF/ORRM1/DAG-like_MORF"/>
</dbReference>
<dbReference type="InterPro" id="IPR039206">
    <property type="entry name" value="MORF/ORRM1/DAG-like"/>
</dbReference>
<dbReference type="Proteomes" id="UP001632038">
    <property type="component" value="Unassembled WGS sequence"/>
</dbReference>
<dbReference type="EMBL" id="JAVIJP010000039">
    <property type="protein sequence ID" value="KAL3627595.1"/>
    <property type="molecule type" value="Genomic_DNA"/>
</dbReference>
<gene>
    <name evidence="3" type="ORF">CASFOL_028958</name>
</gene>
<accession>A0ABD3CFQ0</accession>
<organism evidence="3 4">
    <name type="scientific">Castilleja foliolosa</name>
    <dbReference type="NCBI Taxonomy" id="1961234"/>
    <lineage>
        <taxon>Eukaryota</taxon>
        <taxon>Viridiplantae</taxon>
        <taxon>Streptophyta</taxon>
        <taxon>Embryophyta</taxon>
        <taxon>Tracheophyta</taxon>
        <taxon>Spermatophyta</taxon>
        <taxon>Magnoliopsida</taxon>
        <taxon>eudicotyledons</taxon>
        <taxon>Gunneridae</taxon>
        <taxon>Pentapetalae</taxon>
        <taxon>asterids</taxon>
        <taxon>lamiids</taxon>
        <taxon>Lamiales</taxon>
        <taxon>Orobanchaceae</taxon>
        <taxon>Pedicularideae</taxon>
        <taxon>Castillejinae</taxon>
        <taxon>Castilleja</taxon>
    </lineage>
</organism>
<sequence>MVTLNLSLPFKTLTSVLYFPAYSSLSFTPCSPPFPTKSRSPSFRAVKVKALVDGEYSSKRSNIGEERETIRLPGCDYNHWLIVMEFPKDPAPTRDQMIDTCLNTFASVLGSMEEAKKNMYAFSTTTCTEFRGNIRENQGLTWCFMGLARFVYRC</sequence>
<evidence type="ECO:0000256" key="1">
    <source>
        <dbReference type="ARBA" id="ARBA00022946"/>
    </source>
</evidence>
<name>A0ABD3CFQ0_9LAMI</name>
<evidence type="ECO:0000259" key="2">
    <source>
        <dbReference type="Pfam" id="PF21864"/>
    </source>
</evidence>
<protein>
    <recommendedName>
        <fullName evidence="2">MORF/ORRM1/DAG-like MORF domain-containing protein</fullName>
    </recommendedName>
</protein>
<dbReference type="PANTHER" id="PTHR31346:SF3">
    <property type="entry name" value="MULTIPLE ORGANELLAR RNA EDITING FACTOR 9, CHLOROPLASTIC"/>
    <property type="match status" value="1"/>
</dbReference>
<evidence type="ECO:0000313" key="4">
    <source>
        <dbReference type="Proteomes" id="UP001632038"/>
    </source>
</evidence>
<dbReference type="Pfam" id="PF21864">
    <property type="entry name" value="MORF_dom"/>
    <property type="match status" value="1"/>
</dbReference>
<feature type="domain" description="MORF/ORRM1/DAG-like MORF" evidence="2">
    <location>
        <begin position="77"/>
        <end position="137"/>
    </location>
</feature>
<comment type="caution">
    <text evidence="3">The sequence shown here is derived from an EMBL/GenBank/DDBJ whole genome shotgun (WGS) entry which is preliminary data.</text>
</comment>
<dbReference type="PANTHER" id="PTHR31346">
    <property type="entry name" value="MULTIPLE ORGANELLAR RNA EDITING FACTOR 2, CHLOROPLASTIC-RELATED-RELATED"/>
    <property type="match status" value="1"/>
</dbReference>
<keyword evidence="4" id="KW-1185">Reference proteome</keyword>
<dbReference type="GO" id="GO:0016070">
    <property type="term" value="P:RNA metabolic process"/>
    <property type="evidence" value="ECO:0007669"/>
    <property type="project" value="UniProtKB-ARBA"/>
</dbReference>
<evidence type="ECO:0000313" key="3">
    <source>
        <dbReference type="EMBL" id="KAL3627595.1"/>
    </source>
</evidence>
<reference evidence="4" key="1">
    <citation type="journal article" date="2024" name="IScience">
        <title>Strigolactones Initiate the Formation of Haustorium-like Structures in Castilleja.</title>
        <authorList>
            <person name="Buerger M."/>
            <person name="Peterson D."/>
            <person name="Chory J."/>
        </authorList>
    </citation>
    <scope>NUCLEOTIDE SEQUENCE [LARGE SCALE GENOMIC DNA]</scope>
</reference>